<reference evidence="5" key="1">
    <citation type="submission" date="2021-02" db="EMBL/GenBank/DDBJ databases">
        <authorList>
            <person name="Steward A R."/>
        </authorList>
    </citation>
    <scope>NUCLEOTIDE SEQUENCE</scope>
</reference>
<protein>
    <recommendedName>
        <fullName evidence="4">FLYWCH-type domain-containing protein</fullName>
    </recommendedName>
</protein>
<dbReference type="EMBL" id="CAJOBZ010000008">
    <property type="protein sequence ID" value="CAF4819962.1"/>
    <property type="molecule type" value="Genomic_DNA"/>
</dbReference>
<dbReference type="OrthoDB" id="6923667at2759"/>
<accession>A0A821QEK9</accession>
<evidence type="ECO:0000313" key="6">
    <source>
        <dbReference type="Proteomes" id="UP000663880"/>
    </source>
</evidence>
<evidence type="ECO:0000256" key="1">
    <source>
        <dbReference type="ARBA" id="ARBA00022723"/>
    </source>
</evidence>
<name>A0A821QEK9_9NEOP</name>
<keyword evidence="2" id="KW-0863">Zinc-finger</keyword>
<dbReference type="AlphaFoldDB" id="A0A821QEK9"/>
<gene>
    <name evidence="5" type="ORF">PMACD_LOCUS4536</name>
</gene>
<dbReference type="InterPro" id="IPR007588">
    <property type="entry name" value="Znf_FLYWCH"/>
</dbReference>
<sequence length="207" mass="24119">MVVGRYRYNKWSYRKFYTKPNGCTILLYGGFTYGRHLSLSKNVQRYTCSKKKALNCKAYVHTTNEGIILKQSYNHCHDLPNYVIRDFIFTKSTRGNPLIQIGNYRFGSACDLTNSIVKRWICIKRNIGCTAKIKTIGDDIVEYNNIVYETSRTGRPVIRTYGYRYNMWSGSKGKLRVRWICVKVHSGCRATIITFQDEIIKCTPHNH</sequence>
<keyword evidence="1" id="KW-0479">Metal-binding</keyword>
<keyword evidence="3" id="KW-0862">Zinc</keyword>
<organism evidence="5 6">
    <name type="scientific">Pieris macdunnoughi</name>
    <dbReference type="NCBI Taxonomy" id="345717"/>
    <lineage>
        <taxon>Eukaryota</taxon>
        <taxon>Metazoa</taxon>
        <taxon>Ecdysozoa</taxon>
        <taxon>Arthropoda</taxon>
        <taxon>Hexapoda</taxon>
        <taxon>Insecta</taxon>
        <taxon>Pterygota</taxon>
        <taxon>Neoptera</taxon>
        <taxon>Endopterygota</taxon>
        <taxon>Lepidoptera</taxon>
        <taxon>Glossata</taxon>
        <taxon>Ditrysia</taxon>
        <taxon>Papilionoidea</taxon>
        <taxon>Pieridae</taxon>
        <taxon>Pierinae</taxon>
        <taxon>Pieris</taxon>
    </lineage>
</organism>
<evidence type="ECO:0000313" key="5">
    <source>
        <dbReference type="EMBL" id="CAF4819962.1"/>
    </source>
</evidence>
<proteinExistence type="predicted"/>
<dbReference type="Pfam" id="PF04500">
    <property type="entry name" value="FLYWCH"/>
    <property type="match status" value="2"/>
</dbReference>
<feature type="domain" description="FLYWCH-type" evidence="4">
    <location>
        <begin position="16"/>
        <end position="77"/>
    </location>
</feature>
<evidence type="ECO:0000256" key="2">
    <source>
        <dbReference type="ARBA" id="ARBA00022771"/>
    </source>
</evidence>
<dbReference type="GO" id="GO:0008270">
    <property type="term" value="F:zinc ion binding"/>
    <property type="evidence" value="ECO:0007669"/>
    <property type="project" value="UniProtKB-KW"/>
</dbReference>
<feature type="domain" description="FLYWCH-type" evidence="4">
    <location>
        <begin position="148"/>
        <end position="207"/>
    </location>
</feature>
<comment type="caution">
    <text evidence="5">The sequence shown here is derived from an EMBL/GenBank/DDBJ whole genome shotgun (WGS) entry which is preliminary data.</text>
</comment>
<dbReference type="Proteomes" id="UP000663880">
    <property type="component" value="Unassembled WGS sequence"/>
</dbReference>
<evidence type="ECO:0000259" key="4">
    <source>
        <dbReference type="Pfam" id="PF04500"/>
    </source>
</evidence>
<evidence type="ECO:0000256" key="3">
    <source>
        <dbReference type="ARBA" id="ARBA00022833"/>
    </source>
</evidence>
<dbReference type="Gene3D" id="2.20.25.240">
    <property type="match status" value="3"/>
</dbReference>
<keyword evidence="6" id="KW-1185">Reference proteome</keyword>